<dbReference type="InterPro" id="IPR001645">
    <property type="entry name" value="Folylpolyglutamate_synth"/>
</dbReference>
<comment type="catalytic activity">
    <reaction evidence="9">
        <text>(6S)-5,6,7,8-tetrahydrofolyl-(gamma-L-Glu)(n) + L-glutamate + ATP = (6S)-5,6,7,8-tetrahydrofolyl-(gamma-L-Glu)(n+1) + ADP + phosphate + H(+)</text>
        <dbReference type="Rhea" id="RHEA:10580"/>
        <dbReference type="Rhea" id="RHEA-COMP:14738"/>
        <dbReference type="Rhea" id="RHEA-COMP:14740"/>
        <dbReference type="ChEBI" id="CHEBI:15378"/>
        <dbReference type="ChEBI" id="CHEBI:29985"/>
        <dbReference type="ChEBI" id="CHEBI:30616"/>
        <dbReference type="ChEBI" id="CHEBI:43474"/>
        <dbReference type="ChEBI" id="CHEBI:141005"/>
        <dbReference type="ChEBI" id="CHEBI:456216"/>
        <dbReference type="EC" id="6.3.2.17"/>
    </reaction>
</comment>
<dbReference type="EC" id="6.3.2.17" evidence="2"/>
<dbReference type="GO" id="GO:0005737">
    <property type="term" value="C:cytoplasm"/>
    <property type="evidence" value="ECO:0007669"/>
    <property type="project" value="TreeGrafter"/>
</dbReference>
<evidence type="ECO:0000256" key="6">
    <source>
        <dbReference type="ARBA" id="ARBA00022840"/>
    </source>
</evidence>
<evidence type="ECO:0000256" key="9">
    <source>
        <dbReference type="ARBA" id="ARBA00047493"/>
    </source>
</evidence>
<keyword evidence="4" id="KW-0479">Metal-binding</keyword>
<dbReference type="Gene3D" id="3.40.1190.10">
    <property type="entry name" value="Mur-like, catalytic domain"/>
    <property type="match status" value="1"/>
</dbReference>
<dbReference type="InterPro" id="IPR036615">
    <property type="entry name" value="Mur_ligase_C_dom_sf"/>
</dbReference>
<keyword evidence="7" id="KW-0460">Magnesium</keyword>
<comment type="caution">
    <text evidence="12">The sequence shown here is derived from an EMBL/GenBank/DDBJ whole genome shotgun (WGS) entry which is preliminary data.</text>
</comment>
<evidence type="ECO:0000256" key="8">
    <source>
        <dbReference type="ARBA" id="ARBA00030592"/>
    </source>
</evidence>
<reference evidence="12 13" key="1">
    <citation type="journal article" date="2016" name="Nat. Commun.">
        <title>Thousands of microbial genomes shed light on interconnected biogeochemical processes in an aquifer system.</title>
        <authorList>
            <person name="Anantharaman K."/>
            <person name="Brown C.T."/>
            <person name="Hug L.A."/>
            <person name="Sharon I."/>
            <person name="Castelle C.J."/>
            <person name="Probst A.J."/>
            <person name="Thomas B.C."/>
            <person name="Singh A."/>
            <person name="Wilkins M.J."/>
            <person name="Karaoz U."/>
            <person name="Brodie E.L."/>
            <person name="Williams K.H."/>
            <person name="Hubbard S.S."/>
            <person name="Banfield J.F."/>
        </authorList>
    </citation>
    <scope>NUCLEOTIDE SEQUENCE [LARGE SCALE GENOMIC DNA]</scope>
</reference>
<dbReference type="InterPro" id="IPR004101">
    <property type="entry name" value="Mur_ligase_C"/>
</dbReference>
<evidence type="ECO:0000313" key="13">
    <source>
        <dbReference type="Proteomes" id="UP000177907"/>
    </source>
</evidence>
<evidence type="ECO:0000256" key="3">
    <source>
        <dbReference type="ARBA" id="ARBA00022598"/>
    </source>
</evidence>
<dbReference type="GO" id="GO:0005524">
    <property type="term" value="F:ATP binding"/>
    <property type="evidence" value="ECO:0007669"/>
    <property type="project" value="UniProtKB-KW"/>
</dbReference>
<dbReference type="STRING" id="1798704.A3J93_03220"/>
<dbReference type="AlphaFoldDB" id="A0A1F6NV59"/>
<dbReference type="PANTHER" id="PTHR11136">
    <property type="entry name" value="FOLYLPOLYGLUTAMATE SYNTHASE-RELATED"/>
    <property type="match status" value="1"/>
</dbReference>
<gene>
    <name evidence="12" type="ORF">A3J93_03220</name>
</gene>
<keyword evidence="6" id="KW-0067">ATP-binding</keyword>
<dbReference type="GO" id="GO:0008841">
    <property type="term" value="F:dihydrofolate synthase activity"/>
    <property type="evidence" value="ECO:0007669"/>
    <property type="project" value="TreeGrafter"/>
</dbReference>
<evidence type="ECO:0000313" key="12">
    <source>
        <dbReference type="EMBL" id="OGH87514.1"/>
    </source>
</evidence>
<dbReference type="InterPro" id="IPR013221">
    <property type="entry name" value="Mur_ligase_cen"/>
</dbReference>
<evidence type="ECO:0000256" key="7">
    <source>
        <dbReference type="ARBA" id="ARBA00022842"/>
    </source>
</evidence>
<dbReference type="GO" id="GO:0004326">
    <property type="term" value="F:tetrahydrofolylpolyglutamate synthase activity"/>
    <property type="evidence" value="ECO:0007669"/>
    <property type="project" value="UniProtKB-EC"/>
</dbReference>
<keyword evidence="3" id="KW-0436">Ligase</keyword>
<evidence type="ECO:0000256" key="5">
    <source>
        <dbReference type="ARBA" id="ARBA00022741"/>
    </source>
</evidence>
<dbReference type="GO" id="GO:0046872">
    <property type="term" value="F:metal ion binding"/>
    <property type="evidence" value="ECO:0007669"/>
    <property type="project" value="UniProtKB-KW"/>
</dbReference>
<dbReference type="PIRSF" id="PIRSF001563">
    <property type="entry name" value="Folylpolyglu_synth"/>
    <property type="match status" value="1"/>
</dbReference>
<name>A0A1F6NV59_9BACT</name>
<accession>A0A1F6NV59</accession>
<dbReference type="EMBL" id="MFQZ01000010">
    <property type="protein sequence ID" value="OGH87514.1"/>
    <property type="molecule type" value="Genomic_DNA"/>
</dbReference>
<dbReference type="Gene3D" id="3.90.190.20">
    <property type="entry name" value="Mur ligase, C-terminal domain"/>
    <property type="match status" value="1"/>
</dbReference>
<dbReference type="Proteomes" id="UP000177907">
    <property type="component" value="Unassembled WGS sequence"/>
</dbReference>
<evidence type="ECO:0000259" key="11">
    <source>
        <dbReference type="Pfam" id="PF08245"/>
    </source>
</evidence>
<protein>
    <recommendedName>
        <fullName evidence="2">tetrahydrofolate synthase</fullName>
        <ecNumber evidence="2">6.3.2.17</ecNumber>
    </recommendedName>
    <alternativeName>
        <fullName evidence="8">Tetrahydrofolylpolyglutamate synthase</fullName>
    </alternativeName>
</protein>
<dbReference type="Pfam" id="PF08245">
    <property type="entry name" value="Mur_ligase_M"/>
    <property type="match status" value="1"/>
</dbReference>
<dbReference type="SUPFAM" id="SSF53623">
    <property type="entry name" value="MurD-like peptide ligases, catalytic domain"/>
    <property type="match status" value="1"/>
</dbReference>
<feature type="domain" description="Mur ligase C-terminal" evidence="10">
    <location>
        <begin position="334"/>
        <end position="458"/>
    </location>
</feature>
<dbReference type="SUPFAM" id="SSF53244">
    <property type="entry name" value="MurD-like peptide ligases, peptide-binding domain"/>
    <property type="match status" value="1"/>
</dbReference>
<evidence type="ECO:0000256" key="1">
    <source>
        <dbReference type="ARBA" id="ARBA00008276"/>
    </source>
</evidence>
<feature type="domain" description="Mur ligase central" evidence="11">
    <location>
        <begin position="55"/>
        <end position="311"/>
    </location>
</feature>
<keyword evidence="5" id="KW-0547">Nucleotide-binding</keyword>
<evidence type="ECO:0000259" key="10">
    <source>
        <dbReference type="Pfam" id="PF02875"/>
    </source>
</evidence>
<proteinExistence type="inferred from homology"/>
<dbReference type="Pfam" id="PF02875">
    <property type="entry name" value="Mur_ligase_C"/>
    <property type="match status" value="1"/>
</dbReference>
<dbReference type="InterPro" id="IPR036565">
    <property type="entry name" value="Mur-like_cat_sf"/>
</dbReference>
<sequence>MNFKEAEQFLLDFAKLPRKEYLTDSNHCDWYLKRLQFFLDLIGNPERKIPHYIHITGTSGKGSVATYLQSILVASGKRVGLSTSPHPTYITERWKINNREISRAEFAFLVNWLKNKYKIYTKKTPYDNLSLFEFTEALGLKYFADKKVEWLVTEVGAGGRYDSSNIIPHKDIAVITNIGLDHVGIIGNNKSEIAYEKSGIIKTGCKVFTAETDPKILKIIKKECKLTNTKLFTINKPRYQILRHSPVIPNECEESPSQSVANGDPSSARASLGMTNGVDEYSTTFKYKNQTYTLTAPGEHQIINAILCIKIARALKIKDSAIKKGLANAKQPLRFEIVHKNPLIILDGAHNPDKMKTTVATLKQLRQNRPLHLLVGFSADKNIKQMVKQLSTLKPISITCSQTTAPGARPAISPNELTKLFKIDCPKTKIKTSPNPIQAYKTIHKTLNTGDILLVTGSIYFSGQLRPISAQN</sequence>
<comment type="similarity">
    <text evidence="1">Belongs to the folylpolyglutamate synthase family.</text>
</comment>
<organism evidence="12 13">
    <name type="scientific">Candidatus Magasanikbacteria bacterium RIFOXYC2_FULL_42_28</name>
    <dbReference type="NCBI Taxonomy" id="1798704"/>
    <lineage>
        <taxon>Bacteria</taxon>
        <taxon>Candidatus Magasanikiibacteriota</taxon>
    </lineage>
</organism>
<dbReference type="NCBIfam" id="TIGR01499">
    <property type="entry name" value="folC"/>
    <property type="match status" value="1"/>
</dbReference>
<evidence type="ECO:0000256" key="2">
    <source>
        <dbReference type="ARBA" id="ARBA00013025"/>
    </source>
</evidence>
<evidence type="ECO:0000256" key="4">
    <source>
        <dbReference type="ARBA" id="ARBA00022723"/>
    </source>
</evidence>
<dbReference type="PANTHER" id="PTHR11136:SF0">
    <property type="entry name" value="DIHYDROFOLATE SYNTHETASE-RELATED"/>
    <property type="match status" value="1"/>
</dbReference>